<sequence>MTFCIHERLALKIQILASNIFNEHHYFRYHFRELAENLVESEFAKRFLDHLQGIDLKVAGFAEKFITNFASISGKPKHEPHYEQLVQMLAELVVIGKLATIYNGTEYLFNWEPTAGKNKKNPEISIVCEEWTVLIEVKCPSFLKHNRAAAKNSIQLGARVSGGVEFFNGISNTGTATLPLDNKVKDYLISADEKFVGFKKENPKVHSLLVLVWTLHRYEAVSPLMNGFYGLFTENSFHKNAAGLAEEFSNVDGVLITSHYDMLLNASREELLPAGYRYPLDFGDAANLNYSHPVYIRNPHSTNQDARFLLDSLGAEDYVEGGDPFTAPMDMIFWLGR</sequence>
<reference evidence="1 2" key="1">
    <citation type="submission" date="2020-04" db="EMBL/GenBank/DDBJ databases">
        <title>Molecular characterization of pseudomonads from Agaricus bisporus reveal novel blotch 2 pathogens in Western Europe.</title>
        <authorList>
            <person name="Taparia T."/>
            <person name="Krijger M."/>
            <person name="Haynes E."/>
            <person name="Elpinstone J.G."/>
            <person name="Noble R."/>
            <person name="Van Der Wolf J."/>
        </authorList>
    </citation>
    <scope>NUCLEOTIDE SEQUENCE [LARGE SCALE GENOMIC DNA]</scope>
    <source>
        <strain evidence="1 2">P7774</strain>
    </source>
</reference>
<evidence type="ECO:0008006" key="3">
    <source>
        <dbReference type="Google" id="ProtNLM"/>
    </source>
</evidence>
<accession>A0ABX2R527</accession>
<keyword evidence="2" id="KW-1185">Reference proteome</keyword>
<gene>
    <name evidence="1" type="ORF">HX871_25225</name>
</gene>
<evidence type="ECO:0000313" key="2">
    <source>
        <dbReference type="Proteomes" id="UP000572863"/>
    </source>
</evidence>
<dbReference type="Proteomes" id="UP000572863">
    <property type="component" value="Unassembled WGS sequence"/>
</dbReference>
<evidence type="ECO:0000313" key="1">
    <source>
        <dbReference type="EMBL" id="NWD97741.1"/>
    </source>
</evidence>
<comment type="caution">
    <text evidence="1">The sequence shown here is derived from an EMBL/GenBank/DDBJ whole genome shotgun (WGS) entry which is preliminary data.</text>
</comment>
<protein>
    <recommendedName>
        <fullName evidence="3">Restriction endonuclease</fullName>
    </recommendedName>
</protein>
<organism evidence="1 2">
    <name type="scientific">Pseudomonas reactans</name>
    <dbReference type="NCBI Taxonomy" id="117680"/>
    <lineage>
        <taxon>Bacteria</taxon>
        <taxon>Pseudomonadati</taxon>
        <taxon>Pseudomonadota</taxon>
        <taxon>Gammaproteobacteria</taxon>
        <taxon>Pseudomonadales</taxon>
        <taxon>Pseudomonadaceae</taxon>
        <taxon>Pseudomonas</taxon>
    </lineage>
</organism>
<name>A0ABX2R527_9PSED</name>
<dbReference type="EMBL" id="JACARY010000063">
    <property type="protein sequence ID" value="NWD97741.1"/>
    <property type="molecule type" value="Genomic_DNA"/>
</dbReference>
<dbReference type="RefSeq" id="WP_177061490.1">
    <property type="nucleotide sequence ID" value="NZ_JACARY010000063.1"/>
</dbReference>
<proteinExistence type="predicted"/>